<feature type="region of interest" description="Disordered" evidence="1">
    <location>
        <begin position="61"/>
        <end position="243"/>
    </location>
</feature>
<dbReference type="PANTHER" id="PTHR41805:SF1">
    <property type="entry name" value="RRNA-PROCESSING PROTEIN FYV7"/>
    <property type="match status" value="1"/>
</dbReference>
<sequence>MPPSNKRSRDGAKSGPSTAQQPAAKRARLGLPVDPANLPDGPWKRKLTKVKKELFHQKKVEKQYAKVKARYQRQKEEQKKVAAGDEIYVHPDRQVHAAATVGEQGTSSEDGTVQATEELPAAAAAATSPPPPDATAEDPVVHKGKPRAAPTDSRQRRGKPAYFQKELAEAEEHKRAAAEREAQAKAREEERARKTAERDRLRKAMAKARKPSGMPGRHGGRVKLGRESGILLDKVKKMVGHNR</sequence>
<reference evidence="2 3" key="1">
    <citation type="journal article" date="2019" name="Mol. Biol. Evol.">
        <title>Blast fungal genomes show frequent chromosomal changes, gene gains and losses, and effector gene turnover.</title>
        <authorList>
            <person name="Gomez Luciano L.B."/>
            <person name="Jason Tsai I."/>
            <person name="Chuma I."/>
            <person name="Tosa Y."/>
            <person name="Chen Y.H."/>
            <person name="Li J.Y."/>
            <person name="Li M.Y."/>
            <person name="Jade Lu M.Y."/>
            <person name="Nakayashiki H."/>
            <person name="Li W.H."/>
        </authorList>
    </citation>
    <scope>NUCLEOTIDE SEQUENCE [LARGE SCALE GENOMIC DNA]</scope>
    <source>
        <strain evidence="2">MZ5-1-6</strain>
    </source>
</reference>
<feature type="compositionally biased region" description="Basic and acidic residues" evidence="1">
    <location>
        <begin position="166"/>
        <end position="202"/>
    </location>
</feature>
<name>A0A4P7NQH7_PYROR</name>
<dbReference type="PANTHER" id="PTHR41805">
    <property type="entry name" value="EXPRESSED PROTEIN"/>
    <property type="match status" value="1"/>
</dbReference>
<feature type="region of interest" description="Disordered" evidence="1">
    <location>
        <begin position="1"/>
        <end position="43"/>
    </location>
</feature>
<organism evidence="2 3">
    <name type="scientific">Pyricularia oryzae</name>
    <name type="common">Rice blast fungus</name>
    <name type="synonym">Magnaporthe oryzae</name>
    <dbReference type="NCBI Taxonomy" id="318829"/>
    <lineage>
        <taxon>Eukaryota</taxon>
        <taxon>Fungi</taxon>
        <taxon>Dikarya</taxon>
        <taxon>Ascomycota</taxon>
        <taxon>Pezizomycotina</taxon>
        <taxon>Sordariomycetes</taxon>
        <taxon>Sordariomycetidae</taxon>
        <taxon>Magnaporthales</taxon>
        <taxon>Pyriculariaceae</taxon>
        <taxon>Pyricularia</taxon>
    </lineage>
</organism>
<accession>A0A4P7NQH7</accession>
<protein>
    <submittedName>
        <fullName evidence="2">Uncharacterized protein</fullName>
    </submittedName>
</protein>
<dbReference type="EMBL" id="CP034209">
    <property type="protein sequence ID" value="QBZ64520.1"/>
    <property type="molecule type" value="Genomic_DNA"/>
</dbReference>
<feature type="compositionally biased region" description="Polar residues" evidence="1">
    <location>
        <begin position="103"/>
        <end position="114"/>
    </location>
</feature>
<feature type="compositionally biased region" description="Basic and acidic residues" evidence="1">
    <location>
        <begin position="73"/>
        <end position="95"/>
    </location>
</feature>
<evidence type="ECO:0000313" key="3">
    <source>
        <dbReference type="Proteomes" id="UP000294847"/>
    </source>
</evidence>
<evidence type="ECO:0000313" key="2">
    <source>
        <dbReference type="EMBL" id="QBZ64520.1"/>
    </source>
</evidence>
<feature type="compositionally biased region" description="Low complexity" evidence="1">
    <location>
        <begin position="115"/>
        <end position="127"/>
    </location>
</feature>
<dbReference type="Proteomes" id="UP000294847">
    <property type="component" value="Chromosome 6"/>
</dbReference>
<gene>
    <name evidence="2" type="ORF">PoMZ_06218</name>
</gene>
<dbReference type="AlphaFoldDB" id="A0A4P7NQH7"/>
<proteinExistence type="predicted"/>
<evidence type="ECO:0000256" key="1">
    <source>
        <dbReference type="SAM" id="MobiDB-lite"/>
    </source>
</evidence>